<reference evidence="2 3" key="1">
    <citation type="submission" date="2019-05" db="EMBL/GenBank/DDBJ databases">
        <title>Sulfitobacter sabulilitoris sp. nov., isolated from a marine sand.</title>
        <authorList>
            <person name="Yoon J.-H."/>
        </authorList>
    </citation>
    <scope>NUCLEOTIDE SEQUENCE [LARGE SCALE GENOMIC DNA]</scope>
    <source>
        <strain evidence="2 3">HSMS-29</strain>
    </source>
</reference>
<feature type="region of interest" description="Disordered" evidence="1">
    <location>
        <begin position="34"/>
        <end position="56"/>
    </location>
</feature>
<dbReference type="EMBL" id="VANS01000003">
    <property type="protein sequence ID" value="TMM51594.1"/>
    <property type="molecule type" value="Genomic_DNA"/>
</dbReference>
<comment type="caution">
    <text evidence="2">The sequence shown here is derived from an EMBL/GenBank/DDBJ whole genome shotgun (WGS) entry which is preliminary data.</text>
</comment>
<evidence type="ECO:0000313" key="2">
    <source>
        <dbReference type="EMBL" id="TMM51594.1"/>
    </source>
</evidence>
<evidence type="ECO:0000256" key="1">
    <source>
        <dbReference type="SAM" id="MobiDB-lite"/>
    </source>
</evidence>
<gene>
    <name evidence="2" type="ORF">FDT80_12600</name>
</gene>
<keyword evidence="3" id="KW-1185">Reference proteome</keyword>
<dbReference type="Proteomes" id="UP000309550">
    <property type="component" value="Unassembled WGS sequence"/>
</dbReference>
<dbReference type="AlphaFoldDB" id="A0A5S3PCM1"/>
<name>A0A5S3PCM1_9RHOB</name>
<protein>
    <submittedName>
        <fullName evidence="2">Uncharacterized protein</fullName>
    </submittedName>
</protein>
<sequence>MTETPRTSPILAGLALLGTGLVLRRWQPRLLDMPERAEGASDAGTPAQRVARKGRDGVATVLPDNMTGAIGRSLIVMGAGLLALRALDLLVDEDDTIF</sequence>
<dbReference type="OrthoDB" id="7870598at2"/>
<organism evidence="2 3">
    <name type="scientific">Sulfitobacter sabulilitoris</name>
    <dbReference type="NCBI Taxonomy" id="2562655"/>
    <lineage>
        <taxon>Bacteria</taxon>
        <taxon>Pseudomonadati</taxon>
        <taxon>Pseudomonadota</taxon>
        <taxon>Alphaproteobacteria</taxon>
        <taxon>Rhodobacterales</taxon>
        <taxon>Roseobacteraceae</taxon>
        <taxon>Sulfitobacter</taxon>
    </lineage>
</organism>
<evidence type="ECO:0000313" key="3">
    <source>
        <dbReference type="Proteomes" id="UP000309550"/>
    </source>
</evidence>
<accession>A0A5S3PCM1</accession>
<proteinExistence type="predicted"/>
<dbReference type="RefSeq" id="WP_138662669.1">
    <property type="nucleotide sequence ID" value="NZ_VANS01000003.1"/>
</dbReference>